<protein>
    <submittedName>
        <fullName evidence="2">Acyl carrier protein</fullName>
    </submittedName>
</protein>
<name>A0A3B9QWF7_9CORY</name>
<accession>A0A3B9QWF7</accession>
<dbReference type="EMBL" id="DMDD01000231">
    <property type="protein sequence ID" value="HAF73077.1"/>
    <property type="molecule type" value="Genomic_DNA"/>
</dbReference>
<dbReference type="Proteomes" id="UP000260925">
    <property type="component" value="Unassembled WGS sequence"/>
</dbReference>
<feature type="non-terminal residue" evidence="2">
    <location>
        <position position="42"/>
    </location>
</feature>
<comment type="caution">
    <text evidence="2">The sequence shown here is derived from an EMBL/GenBank/DDBJ whole genome shotgun (WGS) entry which is preliminary data.</text>
</comment>
<sequence length="42" mass="4392">MEISREAQEKLARALGGGSSDDQSESAADAVEDVTTLGRIAR</sequence>
<evidence type="ECO:0000313" key="2">
    <source>
        <dbReference type="EMBL" id="HAF73077.1"/>
    </source>
</evidence>
<feature type="region of interest" description="Disordered" evidence="1">
    <location>
        <begin position="1"/>
        <end position="42"/>
    </location>
</feature>
<reference evidence="2 3" key="1">
    <citation type="journal article" date="2018" name="Nat. Biotechnol.">
        <title>A standardized bacterial taxonomy based on genome phylogeny substantially revises the tree of life.</title>
        <authorList>
            <person name="Parks D.H."/>
            <person name="Chuvochina M."/>
            <person name="Waite D.W."/>
            <person name="Rinke C."/>
            <person name="Skarshewski A."/>
            <person name="Chaumeil P.A."/>
            <person name="Hugenholtz P."/>
        </authorList>
    </citation>
    <scope>NUCLEOTIDE SEQUENCE [LARGE SCALE GENOMIC DNA]</scope>
    <source>
        <strain evidence="2">UBA9851</strain>
    </source>
</reference>
<dbReference type="AlphaFoldDB" id="A0A3B9QWF7"/>
<evidence type="ECO:0000256" key="1">
    <source>
        <dbReference type="SAM" id="MobiDB-lite"/>
    </source>
</evidence>
<feature type="compositionally biased region" description="Basic and acidic residues" evidence="1">
    <location>
        <begin position="1"/>
        <end position="12"/>
    </location>
</feature>
<proteinExistence type="predicted"/>
<evidence type="ECO:0000313" key="3">
    <source>
        <dbReference type="Proteomes" id="UP000260925"/>
    </source>
</evidence>
<organism evidence="2 3">
    <name type="scientific">Corynebacterium variabile</name>
    <dbReference type="NCBI Taxonomy" id="1727"/>
    <lineage>
        <taxon>Bacteria</taxon>
        <taxon>Bacillati</taxon>
        <taxon>Actinomycetota</taxon>
        <taxon>Actinomycetes</taxon>
        <taxon>Mycobacteriales</taxon>
        <taxon>Corynebacteriaceae</taxon>
        <taxon>Corynebacterium</taxon>
    </lineage>
</organism>
<gene>
    <name evidence="2" type="ORF">DCL06_09820</name>
</gene>